<dbReference type="InterPro" id="IPR011564">
    <property type="entry name" value="Telomer_end-bd_POT1/Cdc13"/>
</dbReference>
<evidence type="ECO:0000256" key="8">
    <source>
        <dbReference type="ARBA" id="ARBA00023242"/>
    </source>
</evidence>
<evidence type="ECO:0000259" key="11">
    <source>
        <dbReference type="SMART" id="SM00976"/>
    </source>
</evidence>
<dbReference type="STRING" id="177199.A0A420YAK1"/>
<feature type="coiled-coil region" evidence="9">
    <location>
        <begin position="407"/>
        <end position="436"/>
    </location>
</feature>
<evidence type="ECO:0000313" key="13">
    <source>
        <dbReference type="Proteomes" id="UP000275385"/>
    </source>
</evidence>
<sequence length="694" mass="78996">MPWAKSLRDGEEVALPKGFSSISDITQEKVRTGSLTNVIGLVKDYRAPIQTSRIDLKSTMVIYDISTEDEAGVDVSIFRPAGEHPHVSAGDVVLLYNVKVQRFRSDPISLITHHSTCIVVYHASDIPRPPESASVALKPQVRKTHAKVPKESENNYVSYLYHTIDKGAIPTEEEFSIMVDMSKNVKKKFSLLQDVTDSKFYDFIVQVVREPYDLGDKVTLYVSDYTENDKFFEYTREGVRDLDTRGDVWGYTTNKSQDEDNVDEWIGPYGKKAMQITVFEPHAAFARDELRAGDWVYMKNVQVKYGSDGRFLEGFLREARNLAASTNYLDVLSSDLDNVDTKLRDDLRDAIRRWRDYSMKRKADNKRTKDVGLGSSKRKQSHDSNQPSTRTKKSAKLNSRDRRDIERAEIRQKLAAEEARAKAKAEKERTAEAQHLNSAIVCEHPDKLVTPVSSIVEHVQYDTIINSEAATLVLPFVNQNYRANVRVVDFFPNRLEDFASYRRRTPFDVLSENSDEDSDDSSGSESRVGARHRGAKVWEWRFGLLLEDARCKKSSNPPGRVWVIVDNLEGQYLTGLDASDLRQHKNNLTTLRERMFCLWGELEEHKHGVLATREERMRQKRRRGVLPPPPTTSDAEDDDEGVAGKDVDVSNLAFGCCIRQYGVKVPEKDESKADAGRGKRWERVYGLFGTKICS</sequence>
<keyword evidence="8" id="KW-0539">Nucleus</keyword>
<dbReference type="GO" id="GO:0016233">
    <property type="term" value="P:telomere capping"/>
    <property type="evidence" value="ECO:0007669"/>
    <property type="project" value="TreeGrafter"/>
</dbReference>
<evidence type="ECO:0000256" key="3">
    <source>
        <dbReference type="ARBA" id="ARBA00008442"/>
    </source>
</evidence>
<dbReference type="GO" id="GO:0000783">
    <property type="term" value="C:nuclear telomere cap complex"/>
    <property type="evidence" value="ECO:0007669"/>
    <property type="project" value="TreeGrafter"/>
</dbReference>
<dbReference type="GO" id="GO:0032210">
    <property type="term" value="P:regulation of telomere maintenance via telomerase"/>
    <property type="evidence" value="ECO:0007669"/>
    <property type="project" value="TreeGrafter"/>
</dbReference>
<dbReference type="EMBL" id="QVQW01000025">
    <property type="protein sequence ID" value="RKU44925.1"/>
    <property type="molecule type" value="Genomic_DNA"/>
</dbReference>
<keyword evidence="7" id="KW-0238">DNA-binding</keyword>
<evidence type="ECO:0000256" key="9">
    <source>
        <dbReference type="SAM" id="Coils"/>
    </source>
</evidence>
<dbReference type="PANTHER" id="PTHR14513:SF0">
    <property type="entry name" value="PROTECTION OF TELOMERES PROTEIN 1"/>
    <property type="match status" value="1"/>
</dbReference>
<dbReference type="FunFam" id="2.40.50.140:FF:000303">
    <property type="entry name" value="Protection of telomeres protein 1"/>
    <property type="match status" value="1"/>
</dbReference>
<protein>
    <recommendedName>
        <fullName evidence="4">Protection of telomeres protein 1</fullName>
    </recommendedName>
</protein>
<dbReference type="PANTHER" id="PTHR14513">
    <property type="entry name" value="PROTECTION OF TELOMERES 1"/>
    <property type="match status" value="1"/>
</dbReference>
<comment type="subcellular location">
    <subcellularLocation>
        <location evidence="2">Chromosome</location>
        <location evidence="2">Telomere</location>
    </subcellularLocation>
    <subcellularLocation>
        <location evidence="1">Nucleus</location>
    </subcellularLocation>
</comment>
<evidence type="ECO:0000256" key="2">
    <source>
        <dbReference type="ARBA" id="ARBA00004574"/>
    </source>
</evidence>
<dbReference type="SMART" id="SM00976">
    <property type="entry name" value="Telo_bind"/>
    <property type="match status" value="1"/>
</dbReference>
<feature type="domain" description="Telomeric single stranded DNA binding POT1/Cdc13" evidence="11">
    <location>
        <begin position="22"/>
        <end position="165"/>
    </location>
</feature>
<comment type="caution">
    <text evidence="12">The sequence shown here is derived from an EMBL/GenBank/DDBJ whole genome shotgun (WGS) entry which is preliminary data.</text>
</comment>
<feature type="region of interest" description="Disordered" evidence="10">
    <location>
        <begin position="616"/>
        <end position="642"/>
    </location>
</feature>
<feature type="region of interest" description="Disordered" evidence="10">
    <location>
        <begin position="362"/>
        <end position="403"/>
    </location>
</feature>
<dbReference type="AlphaFoldDB" id="A0A420YAK1"/>
<keyword evidence="9" id="KW-0175">Coiled coil</keyword>
<evidence type="ECO:0000256" key="4">
    <source>
        <dbReference type="ARBA" id="ARBA00015253"/>
    </source>
</evidence>
<dbReference type="Pfam" id="PF16686">
    <property type="entry name" value="POT1PC"/>
    <property type="match status" value="1"/>
</dbReference>
<dbReference type="InterPro" id="IPR028389">
    <property type="entry name" value="POT1"/>
</dbReference>
<dbReference type="InterPro" id="IPR012340">
    <property type="entry name" value="NA-bd_OB-fold"/>
</dbReference>
<comment type="similarity">
    <text evidence="3">Belongs to the telombin family.</text>
</comment>
<name>A0A420YAK1_9PEZI</name>
<evidence type="ECO:0000256" key="10">
    <source>
        <dbReference type="SAM" id="MobiDB-lite"/>
    </source>
</evidence>
<evidence type="ECO:0000256" key="6">
    <source>
        <dbReference type="ARBA" id="ARBA00022895"/>
    </source>
</evidence>
<gene>
    <name evidence="12" type="ORF">DL546_003910</name>
</gene>
<keyword evidence="6" id="KW-0779">Telomere</keyword>
<dbReference type="GO" id="GO:0098505">
    <property type="term" value="F:G-rich strand telomeric DNA binding"/>
    <property type="evidence" value="ECO:0007669"/>
    <property type="project" value="TreeGrafter"/>
</dbReference>
<accession>A0A420YAK1</accession>
<evidence type="ECO:0000256" key="5">
    <source>
        <dbReference type="ARBA" id="ARBA00022454"/>
    </source>
</evidence>
<dbReference type="Gene3D" id="2.40.50.140">
    <property type="entry name" value="Nucleic acid-binding proteins"/>
    <property type="match status" value="2"/>
</dbReference>
<reference evidence="12 13" key="1">
    <citation type="submission" date="2018-08" db="EMBL/GenBank/DDBJ databases">
        <title>Draft genome of the lignicolous fungus Coniochaeta pulveracea.</title>
        <authorList>
            <person name="Borstlap C.J."/>
            <person name="De Witt R.N."/>
            <person name="Botha A."/>
            <person name="Volschenk H."/>
        </authorList>
    </citation>
    <scope>NUCLEOTIDE SEQUENCE [LARGE SCALE GENOMIC DNA]</scope>
    <source>
        <strain evidence="12 13">CAB683</strain>
    </source>
</reference>
<keyword evidence="13" id="KW-1185">Reference proteome</keyword>
<dbReference type="OrthoDB" id="2186770at2759"/>
<dbReference type="InterPro" id="IPR032042">
    <property type="entry name" value="POT1PC"/>
</dbReference>
<organism evidence="12 13">
    <name type="scientific">Coniochaeta pulveracea</name>
    <dbReference type="NCBI Taxonomy" id="177199"/>
    <lineage>
        <taxon>Eukaryota</taxon>
        <taxon>Fungi</taxon>
        <taxon>Dikarya</taxon>
        <taxon>Ascomycota</taxon>
        <taxon>Pezizomycotina</taxon>
        <taxon>Sordariomycetes</taxon>
        <taxon>Sordariomycetidae</taxon>
        <taxon>Coniochaetales</taxon>
        <taxon>Coniochaetaceae</taxon>
        <taxon>Coniochaeta</taxon>
    </lineage>
</organism>
<evidence type="ECO:0000313" key="12">
    <source>
        <dbReference type="EMBL" id="RKU44925.1"/>
    </source>
</evidence>
<evidence type="ECO:0000256" key="1">
    <source>
        <dbReference type="ARBA" id="ARBA00004123"/>
    </source>
</evidence>
<proteinExistence type="inferred from homology"/>
<evidence type="ECO:0000256" key="7">
    <source>
        <dbReference type="ARBA" id="ARBA00023125"/>
    </source>
</evidence>
<keyword evidence="5" id="KW-0158">Chromosome</keyword>
<dbReference type="GO" id="GO:0010521">
    <property type="term" value="F:telomerase inhibitor activity"/>
    <property type="evidence" value="ECO:0007669"/>
    <property type="project" value="TreeGrafter"/>
</dbReference>
<dbReference type="Pfam" id="PF02765">
    <property type="entry name" value="POT1"/>
    <property type="match status" value="1"/>
</dbReference>
<dbReference type="SUPFAM" id="SSF50249">
    <property type="entry name" value="Nucleic acid-binding proteins"/>
    <property type="match status" value="2"/>
</dbReference>
<dbReference type="Proteomes" id="UP000275385">
    <property type="component" value="Unassembled WGS sequence"/>
</dbReference>